<dbReference type="AlphaFoldDB" id="A0A433SGI4"/>
<evidence type="ECO:0000313" key="2">
    <source>
        <dbReference type="Proteomes" id="UP000286947"/>
    </source>
</evidence>
<evidence type="ECO:0000313" key="1">
    <source>
        <dbReference type="EMBL" id="RUS67764.1"/>
    </source>
</evidence>
<keyword evidence="2" id="KW-1185">Reference proteome</keyword>
<reference evidence="1 2" key="1">
    <citation type="submission" date="2018-01" db="EMBL/GenBank/DDBJ databases">
        <title>Saezia sanguinis gen. nov., sp. nov., in the order Burkholderiales isolated from human blood.</title>
        <authorList>
            <person name="Medina-Pascual M.J."/>
            <person name="Valdezate S."/>
            <person name="Monzon S."/>
            <person name="Cuesta I."/>
            <person name="Carrasco G."/>
            <person name="Villalon P."/>
            <person name="Saez-Nieto J.A."/>
        </authorList>
    </citation>
    <scope>NUCLEOTIDE SEQUENCE [LARGE SCALE GENOMIC DNA]</scope>
    <source>
        <strain evidence="1 2">CNM695-12</strain>
    </source>
</reference>
<name>A0A433SGI4_9BURK</name>
<protein>
    <submittedName>
        <fullName evidence="1">Uncharacterized protein</fullName>
    </submittedName>
</protein>
<accession>A0A433SGI4</accession>
<comment type="caution">
    <text evidence="1">The sequence shown here is derived from an EMBL/GenBank/DDBJ whole genome shotgun (WGS) entry which is preliminary data.</text>
</comment>
<dbReference type="EMBL" id="PQSP01000001">
    <property type="protein sequence ID" value="RUS67764.1"/>
    <property type="molecule type" value="Genomic_DNA"/>
</dbReference>
<organism evidence="1 2">
    <name type="scientific">Saezia sanguinis</name>
    <dbReference type="NCBI Taxonomy" id="1965230"/>
    <lineage>
        <taxon>Bacteria</taxon>
        <taxon>Pseudomonadati</taxon>
        <taxon>Pseudomonadota</taxon>
        <taxon>Betaproteobacteria</taxon>
        <taxon>Burkholderiales</taxon>
        <taxon>Saeziaceae</taxon>
        <taxon>Saezia</taxon>
    </lineage>
</organism>
<dbReference type="Proteomes" id="UP000286947">
    <property type="component" value="Unassembled WGS sequence"/>
</dbReference>
<proteinExistence type="predicted"/>
<gene>
    <name evidence="1" type="ORF">CUZ56_00241</name>
</gene>
<sequence>MSLYMNIFHGRTWDQDQKQSYLKGDGWGSQGPRLKDILSVRYQRDNLHLFYVSPEQLVQASCETGWAIISMPPFGTSDNCLQTHFLDSRDDLLGCYNRELNQMVYYGDFNIEHQEHRLLKMSLKMDDLYGKGFPGHIRELTLEKITDLHFTYGTYTVWFDNETACHKARVLTGWRSGTDDVSLVLPVSPIRNTVLVQSQCYDGESLLYESFELSST</sequence>